<dbReference type="Gene3D" id="1.10.8.60">
    <property type="match status" value="1"/>
</dbReference>
<keyword evidence="12" id="KW-1185">Reference proteome</keyword>
<protein>
    <recommendedName>
        <fullName evidence="2">DNA polymerase III subunit delta</fullName>
        <ecNumber evidence="1">2.7.7.7</ecNumber>
    </recommendedName>
</protein>
<dbReference type="GO" id="GO:0009360">
    <property type="term" value="C:DNA polymerase III complex"/>
    <property type="evidence" value="ECO:0007669"/>
    <property type="project" value="InterPro"/>
</dbReference>
<evidence type="ECO:0000259" key="10">
    <source>
        <dbReference type="Pfam" id="PF21694"/>
    </source>
</evidence>
<evidence type="ECO:0000256" key="3">
    <source>
        <dbReference type="ARBA" id="ARBA00022679"/>
    </source>
</evidence>
<comment type="catalytic activity">
    <reaction evidence="8">
        <text>DNA(n) + a 2'-deoxyribonucleoside 5'-triphosphate = DNA(n+1) + diphosphate</text>
        <dbReference type="Rhea" id="RHEA:22508"/>
        <dbReference type="Rhea" id="RHEA-COMP:17339"/>
        <dbReference type="Rhea" id="RHEA-COMP:17340"/>
        <dbReference type="ChEBI" id="CHEBI:33019"/>
        <dbReference type="ChEBI" id="CHEBI:61560"/>
        <dbReference type="ChEBI" id="CHEBI:173112"/>
        <dbReference type="EC" id="2.7.7.7"/>
    </reaction>
</comment>
<dbReference type="InterPro" id="IPR048466">
    <property type="entry name" value="DNA_pol3_delta-like_C"/>
</dbReference>
<dbReference type="InterPro" id="IPR010372">
    <property type="entry name" value="DNA_pol3_delta_N"/>
</dbReference>
<evidence type="ECO:0000256" key="1">
    <source>
        <dbReference type="ARBA" id="ARBA00012417"/>
    </source>
</evidence>
<feature type="domain" description="DNA polymerase III delta N-terminal" evidence="9">
    <location>
        <begin position="5"/>
        <end position="127"/>
    </location>
</feature>
<evidence type="ECO:0000259" key="9">
    <source>
        <dbReference type="Pfam" id="PF06144"/>
    </source>
</evidence>
<evidence type="ECO:0000256" key="8">
    <source>
        <dbReference type="ARBA" id="ARBA00049244"/>
    </source>
</evidence>
<dbReference type="GO" id="GO:0003887">
    <property type="term" value="F:DNA-directed DNA polymerase activity"/>
    <property type="evidence" value="ECO:0007669"/>
    <property type="project" value="UniProtKB-KW"/>
</dbReference>
<dbReference type="PANTHER" id="PTHR34388">
    <property type="entry name" value="DNA POLYMERASE III SUBUNIT DELTA"/>
    <property type="match status" value="1"/>
</dbReference>
<dbReference type="Gene3D" id="3.40.50.300">
    <property type="entry name" value="P-loop containing nucleotide triphosphate hydrolases"/>
    <property type="match status" value="1"/>
</dbReference>
<dbReference type="PANTHER" id="PTHR34388:SF1">
    <property type="entry name" value="DNA POLYMERASE III SUBUNIT DELTA"/>
    <property type="match status" value="1"/>
</dbReference>
<evidence type="ECO:0000256" key="5">
    <source>
        <dbReference type="ARBA" id="ARBA00022705"/>
    </source>
</evidence>
<dbReference type="SUPFAM" id="SSF48019">
    <property type="entry name" value="post-AAA+ oligomerization domain-like"/>
    <property type="match status" value="1"/>
</dbReference>
<dbReference type="Pfam" id="PF06144">
    <property type="entry name" value="DNA_pol3_delta"/>
    <property type="match status" value="1"/>
</dbReference>
<keyword evidence="6" id="KW-0239">DNA-directed DNA polymerase</keyword>
<organism evidence="11 12">
    <name type="scientific">Gemella morbillorum</name>
    <dbReference type="NCBI Taxonomy" id="29391"/>
    <lineage>
        <taxon>Bacteria</taxon>
        <taxon>Bacillati</taxon>
        <taxon>Bacillota</taxon>
        <taxon>Bacilli</taxon>
        <taxon>Bacillales</taxon>
        <taxon>Gemellaceae</taxon>
        <taxon>Gemella</taxon>
    </lineage>
</organism>
<dbReference type="NCBIfam" id="TIGR01128">
    <property type="entry name" value="holA"/>
    <property type="match status" value="1"/>
</dbReference>
<dbReference type="AlphaFoldDB" id="A0AAP9HCL6"/>
<evidence type="ECO:0000256" key="7">
    <source>
        <dbReference type="ARBA" id="ARBA00034754"/>
    </source>
</evidence>
<dbReference type="InterPro" id="IPR005790">
    <property type="entry name" value="DNA_polIII_delta"/>
</dbReference>
<proteinExistence type="inferred from homology"/>
<dbReference type="InterPro" id="IPR008921">
    <property type="entry name" value="DNA_pol3_clamp-load_cplx_C"/>
</dbReference>
<dbReference type="RefSeq" id="WP_004631697.1">
    <property type="nucleotide sequence ID" value="NZ_CP046314.1"/>
</dbReference>
<gene>
    <name evidence="11" type="primary">holA</name>
    <name evidence="11" type="ORF">FOC49_05095</name>
</gene>
<evidence type="ECO:0000256" key="6">
    <source>
        <dbReference type="ARBA" id="ARBA00022932"/>
    </source>
</evidence>
<feature type="domain" description="DNA polymerase III delta subunit-like C-terminal" evidence="10">
    <location>
        <begin position="203"/>
        <end position="320"/>
    </location>
</feature>
<dbReference type="EC" id="2.7.7.7" evidence="1"/>
<dbReference type="SUPFAM" id="SSF52540">
    <property type="entry name" value="P-loop containing nucleoside triphosphate hydrolases"/>
    <property type="match status" value="1"/>
</dbReference>
<keyword evidence="3 11" id="KW-0808">Transferase</keyword>
<evidence type="ECO:0000256" key="4">
    <source>
        <dbReference type="ARBA" id="ARBA00022695"/>
    </source>
</evidence>
<evidence type="ECO:0000313" key="12">
    <source>
        <dbReference type="Proteomes" id="UP000425411"/>
    </source>
</evidence>
<evidence type="ECO:0000313" key="11">
    <source>
        <dbReference type="EMBL" id="QGS09290.1"/>
    </source>
</evidence>
<sequence>MKNVYVIYGENFEAVNDYEKEITRNYVKEVDEFNRVKINMNDHTLETLVYECRSSGLFGNEKVVVAENCNFLLAKPKKLKVEHNVDVLTKYLENINDEVILILKNSEKIDSRKKIVKQLKEIGEVKEFSNFKEHQLIDYIVKQVGELGLEISKADAQFLVDYTQLDLANIKKELEKLVLYCGEIGRISKKDIELLCTRSLDYDVFSLTNELFGKNYKKLREVYNSLVLKREEPIFLLSLISGQLRLYYKVKVFLNEHYSQKEIAKELGIHPYRVQLAAQMVSHYDLEKIMRSMIIAADYDKLLKSSYMDKYLILDLFINKLIDGLE</sequence>
<keyword evidence="4 11" id="KW-0548">Nucleotidyltransferase</keyword>
<dbReference type="Pfam" id="PF21694">
    <property type="entry name" value="DNA_pol3_delta_C"/>
    <property type="match status" value="1"/>
</dbReference>
<dbReference type="Gene3D" id="1.20.272.10">
    <property type="match status" value="1"/>
</dbReference>
<dbReference type="EMBL" id="CP046314">
    <property type="protein sequence ID" value="QGS09290.1"/>
    <property type="molecule type" value="Genomic_DNA"/>
</dbReference>
<reference evidence="11 12" key="1">
    <citation type="submission" date="2019-11" db="EMBL/GenBank/DDBJ databases">
        <title>FDA dAtabase for Regulatory Grade micrObial Sequences (FDA-ARGOS): Supporting development and validation of Infectious Disease Dx tests.</title>
        <authorList>
            <person name="Turner S."/>
            <person name="Byrd R."/>
            <person name="Tallon L."/>
            <person name="Sadzewicz L."/>
            <person name="Vavikolanu K."/>
            <person name="Mehta A."/>
            <person name="Aluvathingal J."/>
            <person name="Nadendla S."/>
            <person name="Myers T."/>
            <person name="Yan Y."/>
            <person name="Sichtig H."/>
        </authorList>
    </citation>
    <scope>NUCLEOTIDE SEQUENCE [LARGE SCALE GENOMIC DNA]</scope>
    <source>
        <strain evidence="11 12">FDAARGOS_741</strain>
    </source>
</reference>
<accession>A0AAP9HCL6</accession>
<keyword evidence="5" id="KW-0235">DNA replication</keyword>
<evidence type="ECO:0000256" key="2">
    <source>
        <dbReference type="ARBA" id="ARBA00017703"/>
    </source>
</evidence>
<dbReference type="GO" id="GO:0003677">
    <property type="term" value="F:DNA binding"/>
    <property type="evidence" value="ECO:0007669"/>
    <property type="project" value="InterPro"/>
</dbReference>
<comment type="similarity">
    <text evidence="7">Belongs to the DNA polymerase HolA subunit family.</text>
</comment>
<name>A0AAP9HCL6_9BACL</name>
<dbReference type="GO" id="GO:0006261">
    <property type="term" value="P:DNA-templated DNA replication"/>
    <property type="evidence" value="ECO:0007669"/>
    <property type="project" value="TreeGrafter"/>
</dbReference>
<dbReference type="Proteomes" id="UP000425411">
    <property type="component" value="Chromosome"/>
</dbReference>
<dbReference type="InterPro" id="IPR027417">
    <property type="entry name" value="P-loop_NTPase"/>
</dbReference>